<name>A0A7W0HP88_9ACTN</name>
<dbReference type="Proteomes" id="UP000530928">
    <property type="component" value="Unassembled WGS sequence"/>
</dbReference>
<dbReference type="EMBL" id="JACDUR010000002">
    <property type="protein sequence ID" value="MBA2890618.1"/>
    <property type="molecule type" value="Genomic_DNA"/>
</dbReference>
<protein>
    <submittedName>
        <fullName evidence="1">Uncharacterized protein</fullName>
    </submittedName>
</protein>
<evidence type="ECO:0000313" key="1">
    <source>
        <dbReference type="EMBL" id="MBA2890618.1"/>
    </source>
</evidence>
<reference evidence="1 2" key="1">
    <citation type="submission" date="2020-07" db="EMBL/GenBank/DDBJ databases">
        <title>Genomic Encyclopedia of Type Strains, Phase IV (KMG-IV): sequencing the most valuable type-strain genomes for metagenomic binning, comparative biology and taxonomic classification.</title>
        <authorList>
            <person name="Goeker M."/>
        </authorList>
    </citation>
    <scope>NUCLEOTIDE SEQUENCE [LARGE SCALE GENOMIC DNA]</scope>
    <source>
        <strain evidence="1 2">DSM 45533</strain>
    </source>
</reference>
<gene>
    <name evidence="1" type="ORF">HNR30_001959</name>
</gene>
<accession>A0A7W0HP88</accession>
<evidence type="ECO:0000313" key="2">
    <source>
        <dbReference type="Proteomes" id="UP000530928"/>
    </source>
</evidence>
<sequence length="75" mass="8020">MNPTVSRLRADAAELAELAQRLKVVAASVPDPPPWLTAALARHSARCTLASTHLAQAARAANRLDREAPRSAVLR</sequence>
<dbReference type="AlphaFoldDB" id="A0A7W0HP88"/>
<comment type="caution">
    <text evidence="1">The sequence shown here is derived from an EMBL/GenBank/DDBJ whole genome shotgun (WGS) entry which is preliminary data.</text>
</comment>
<keyword evidence="2" id="KW-1185">Reference proteome</keyword>
<dbReference type="RefSeq" id="WP_181609422.1">
    <property type="nucleotide sequence ID" value="NZ_BAABAM010000006.1"/>
</dbReference>
<proteinExistence type="predicted"/>
<organism evidence="1 2">
    <name type="scientific">Nonomuraea soli</name>
    <dbReference type="NCBI Taxonomy" id="1032476"/>
    <lineage>
        <taxon>Bacteria</taxon>
        <taxon>Bacillati</taxon>
        <taxon>Actinomycetota</taxon>
        <taxon>Actinomycetes</taxon>
        <taxon>Streptosporangiales</taxon>
        <taxon>Streptosporangiaceae</taxon>
        <taxon>Nonomuraea</taxon>
    </lineage>
</organism>